<keyword evidence="4" id="KW-0677">Repeat</keyword>
<keyword evidence="7" id="KW-0411">Iron-sulfur</keyword>
<evidence type="ECO:0000313" key="10">
    <source>
        <dbReference type="EMBL" id="OIQ97041.1"/>
    </source>
</evidence>
<dbReference type="Gene3D" id="3.40.50.11540">
    <property type="entry name" value="NADH-ubiquinone oxidoreductase 51kDa subunit"/>
    <property type="match status" value="1"/>
</dbReference>
<feature type="compositionally biased region" description="Basic and acidic residues" evidence="8">
    <location>
        <begin position="7"/>
        <end position="17"/>
    </location>
</feature>
<dbReference type="EMBL" id="MLJW01000139">
    <property type="protein sequence ID" value="OIQ97041.1"/>
    <property type="molecule type" value="Genomic_DNA"/>
</dbReference>
<protein>
    <submittedName>
        <fullName evidence="10">Electron transport complex subunit RsxC</fullName>
    </submittedName>
</protein>
<evidence type="ECO:0000256" key="6">
    <source>
        <dbReference type="ARBA" id="ARBA00023004"/>
    </source>
</evidence>
<evidence type="ECO:0000259" key="9">
    <source>
        <dbReference type="PROSITE" id="PS51379"/>
    </source>
</evidence>
<dbReference type="PANTHER" id="PTHR43034">
    <property type="entry name" value="ION-TRANSLOCATING OXIDOREDUCTASE COMPLEX SUBUNIT C"/>
    <property type="match status" value="1"/>
</dbReference>
<evidence type="ECO:0000256" key="4">
    <source>
        <dbReference type="ARBA" id="ARBA00022737"/>
    </source>
</evidence>
<dbReference type="GO" id="GO:0051539">
    <property type="term" value="F:4 iron, 4 sulfur cluster binding"/>
    <property type="evidence" value="ECO:0007669"/>
    <property type="project" value="UniProtKB-KW"/>
</dbReference>
<dbReference type="HAMAP" id="MF_00461">
    <property type="entry name" value="RsxC_RnfC"/>
    <property type="match status" value="1"/>
</dbReference>
<evidence type="ECO:0000256" key="7">
    <source>
        <dbReference type="ARBA" id="ARBA00023014"/>
    </source>
</evidence>
<accession>A0A1J5RMT3</accession>
<dbReference type="SUPFAM" id="SSF46548">
    <property type="entry name" value="alpha-helical ferredoxin"/>
    <property type="match status" value="1"/>
</dbReference>
<dbReference type="GO" id="GO:0046872">
    <property type="term" value="F:metal ion binding"/>
    <property type="evidence" value="ECO:0007669"/>
    <property type="project" value="UniProtKB-KW"/>
</dbReference>
<dbReference type="Pfam" id="PF13375">
    <property type="entry name" value="RnfC_N"/>
    <property type="match status" value="1"/>
</dbReference>
<dbReference type="Gene3D" id="3.10.20.600">
    <property type="match status" value="1"/>
</dbReference>
<reference evidence="10" key="1">
    <citation type="submission" date="2016-10" db="EMBL/GenBank/DDBJ databases">
        <title>Sequence of Gallionella enrichment culture.</title>
        <authorList>
            <person name="Poehlein A."/>
            <person name="Muehling M."/>
            <person name="Daniel R."/>
        </authorList>
    </citation>
    <scope>NUCLEOTIDE SEQUENCE</scope>
</reference>
<gene>
    <name evidence="10" type="primary">rsxC_9</name>
    <name evidence="10" type="ORF">GALL_209840</name>
</gene>
<dbReference type="AlphaFoldDB" id="A0A1J5RMT3"/>
<keyword evidence="3" id="KW-0479">Metal-binding</keyword>
<evidence type="ECO:0000256" key="8">
    <source>
        <dbReference type="SAM" id="MobiDB-lite"/>
    </source>
</evidence>
<name>A0A1J5RMT3_9ZZZZ</name>
<dbReference type="GO" id="GO:0009055">
    <property type="term" value="F:electron transfer activity"/>
    <property type="evidence" value="ECO:0007669"/>
    <property type="project" value="InterPro"/>
</dbReference>
<dbReference type="NCBIfam" id="NF003454">
    <property type="entry name" value="PRK05035.1"/>
    <property type="match status" value="1"/>
</dbReference>
<dbReference type="InterPro" id="IPR010208">
    <property type="entry name" value="Ion_transpt_RnfC/RsxC"/>
</dbReference>
<comment type="caution">
    <text evidence="10">The sequence shown here is derived from an EMBL/GenBank/DDBJ whole genome shotgun (WGS) entry which is preliminary data.</text>
</comment>
<evidence type="ECO:0000256" key="3">
    <source>
        <dbReference type="ARBA" id="ARBA00022723"/>
    </source>
</evidence>
<dbReference type="InterPro" id="IPR026902">
    <property type="entry name" value="RnfC_N"/>
</dbReference>
<evidence type="ECO:0000256" key="1">
    <source>
        <dbReference type="ARBA" id="ARBA00022448"/>
    </source>
</evidence>
<dbReference type="Pfam" id="PF12838">
    <property type="entry name" value="Fer4_7"/>
    <property type="match status" value="1"/>
</dbReference>
<dbReference type="Pfam" id="PF01512">
    <property type="entry name" value="Complex1_51K"/>
    <property type="match status" value="1"/>
</dbReference>
<dbReference type="PROSITE" id="PS00198">
    <property type="entry name" value="4FE4S_FER_1"/>
    <property type="match status" value="1"/>
</dbReference>
<dbReference type="PROSITE" id="PS51379">
    <property type="entry name" value="4FE4S_FER_2"/>
    <property type="match status" value="2"/>
</dbReference>
<dbReference type="PANTHER" id="PTHR43034:SF2">
    <property type="entry name" value="ION-TRANSLOCATING OXIDOREDUCTASE COMPLEX SUBUNIT C"/>
    <property type="match status" value="1"/>
</dbReference>
<organism evidence="10">
    <name type="scientific">mine drainage metagenome</name>
    <dbReference type="NCBI Taxonomy" id="410659"/>
    <lineage>
        <taxon>unclassified sequences</taxon>
        <taxon>metagenomes</taxon>
        <taxon>ecological metagenomes</taxon>
    </lineage>
</organism>
<keyword evidence="5" id="KW-0249">Electron transport</keyword>
<dbReference type="InterPro" id="IPR037225">
    <property type="entry name" value="Nuo51_FMN-bd_sf"/>
</dbReference>
<feature type="domain" description="4Fe-4S ferredoxin-type" evidence="9">
    <location>
        <begin position="398"/>
        <end position="427"/>
    </location>
</feature>
<dbReference type="InterPro" id="IPR011538">
    <property type="entry name" value="Nuo51_FMN-bd"/>
</dbReference>
<dbReference type="InterPro" id="IPR017900">
    <property type="entry name" value="4Fe4S_Fe_S_CS"/>
</dbReference>
<evidence type="ECO:0000256" key="2">
    <source>
        <dbReference type="ARBA" id="ARBA00022485"/>
    </source>
</evidence>
<dbReference type="SUPFAM" id="SSF142019">
    <property type="entry name" value="Nqo1 FMN-binding domain-like"/>
    <property type="match status" value="1"/>
</dbReference>
<dbReference type="Pfam" id="PF10531">
    <property type="entry name" value="SLBB"/>
    <property type="match status" value="1"/>
</dbReference>
<dbReference type="Gene3D" id="3.30.70.20">
    <property type="match status" value="1"/>
</dbReference>
<proteinExistence type="inferred from homology"/>
<dbReference type="InterPro" id="IPR019554">
    <property type="entry name" value="Soluble_ligand-bd"/>
</dbReference>
<keyword evidence="6" id="KW-0408">Iron</keyword>
<keyword evidence="1" id="KW-0813">Transport</keyword>
<feature type="domain" description="4Fe-4S ferredoxin-type" evidence="9">
    <location>
        <begin position="439"/>
        <end position="468"/>
    </location>
</feature>
<dbReference type="GO" id="GO:0016020">
    <property type="term" value="C:membrane"/>
    <property type="evidence" value="ECO:0007669"/>
    <property type="project" value="InterPro"/>
</dbReference>
<feature type="region of interest" description="Disordered" evidence="8">
    <location>
        <begin position="1"/>
        <end position="20"/>
    </location>
</feature>
<evidence type="ECO:0000256" key="5">
    <source>
        <dbReference type="ARBA" id="ARBA00022982"/>
    </source>
</evidence>
<sequence length="481" mass="51125">MATSVHIGEEGRGKGDAHPAPLARPSLPGGFFPFSLLSSLFSRNATFEHGIHPDYHKETGNLPIRRLAFAPRLVVPLSQHIGKAAICCVRVGQEVLRGQVIATADGFVSLPVHAPATGVVEAIGLMPAANGKMVDSITIRVYEADGQEVQVRAPLDVDSLDQKGLLEAIQHTGISGLGGATFPAHVKLSVPPDTVIDTMVVNGAECEPFLTCDHRVMVERTQDLMRGIRIAMKASGAPRTVIGVEDNKPDAIAAIEAALPADGSITVKALETKYPQGAEDTIIYALLGREIPAGERPASIGVLVNNVMTLAYLGRLLPSGEGLVERVLTVAGPAVERPGNYVVPIGTPLRFLLEQVGARSSASEVILGGPMMGMTISSLDVPVTKGTSGVLAFGKGQLPAETQRSYSCIKCGECLKVCPKFLNPSQLGLLAAKREYELMAERYNLDRCFECGCCSYVCPSHIPLVQQFRIAKALNRKKATV</sequence>
<dbReference type="InterPro" id="IPR017896">
    <property type="entry name" value="4Fe4S_Fe-S-bd"/>
</dbReference>
<keyword evidence="2" id="KW-0004">4Fe-4S</keyword>
<dbReference type="NCBIfam" id="TIGR01945">
    <property type="entry name" value="rnfC"/>
    <property type="match status" value="1"/>
</dbReference>